<dbReference type="SMART" id="SM00060">
    <property type="entry name" value="FN3"/>
    <property type="match status" value="3"/>
</dbReference>
<dbReference type="Gene3D" id="2.60.40.10">
    <property type="entry name" value="Immunoglobulins"/>
    <property type="match status" value="3"/>
</dbReference>
<evidence type="ECO:0000313" key="3">
    <source>
        <dbReference type="EMBL" id="VDN36203.1"/>
    </source>
</evidence>
<evidence type="ECO:0000259" key="2">
    <source>
        <dbReference type="PROSITE" id="PS50853"/>
    </source>
</evidence>
<evidence type="ECO:0000256" key="1">
    <source>
        <dbReference type="ARBA" id="ARBA00023319"/>
    </source>
</evidence>
<protein>
    <recommendedName>
        <fullName evidence="2">Fibronectin type-III domain-containing protein</fullName>
    </recommendedName>
</protein>
<dbReference type="PANTHER" id="PTHR14340:SF9">
    <property type="entry name" value="FIBRONECTIN TYPE-III DOMAIN-CONTAINING PROTEIN"/>
    <property type="match status" value="1"/>
</dbReference>
<gene>
    <name evidence="3" type="ORF">DILT_LOCUS16976</name>
</gene>
<dbReference type="Proteomes" id="UP000281553">
    <property type="component" value="Unassembled WGS sequence"/>
</dbReference>
<dbReference type="Pfam" id="PF00041">
    <property type="entry name" value="fn3"/>
    <property type="match status" value="1"/>
</dbReference>
<dbReference type="CDD" id="cd00063">
    <property type="entry name" value="FN3"/>
    <property type="match status" value="3"/>
</dbReference>
<reference evidence="3 4" key="1">
    <citation type="submission" date="2018-11" db="EMBL/GenBank/DDBJ databases">
        <authorList>
            <consortium name="Pathogen Informatics"/>
        </authorList>
    </citation>
    <scope>NUCLEOTIDE SEQUENCE [LARGE SCALE GENOMIC DNA]</scope>
</reference>
<keyword evidence="4" id="KW-1185">Reference proteome</keyword>
<dbReference type="InterPro" id="IPR003961">
    <property type="entry name" value="FN3_dom"/>
</dbReference>
<dbReference type="PRINTS" id="PR00014">
    <property type="entry name" value="FNTYPEIII"/>
</dbReference>
<feature type="domain" description="Fibronectin type-III" evidence="2">
    <location>
        <begin position="99"/>
        <end position="205"/>
    </location>
</feature>
<feature type="non-terminal residue" evidence="3">
    <location>
        <position position="273"/>
    </location>
</feature>
<keyword evidence="1" id="KW-0393">Immunoglobulin domain</keyword>
<dbReference type="InterPro" id="IPR036116">
    <property type="entry name" value="FN3_sf"/>
</dbReference>
<sequence length="273" mass="30587">MESDIFEMPEDESCKPKAEWVRVVSKGADNLTVEWLVPHDCRKDHGPKRAHHLALDGFRVYIKDAAKPREEWKPVADLDHYMNRLVIGGLSPDKSYYFGVAAVNQFGPGEIDSCVLSWKAPLSDGGAPITGYRIYKREMFRRSKQEVGRCPVPQGSGQRQFEFKVPYLMEGTSYEFQVVAENKNGFSEPLATAVDVHPRKMTEAPGAPRGPLYVREGEVGTVELSWAPPVNTGGLPVKGYKLEVREGRGYMWRTYPNAESVVASKPEERANPS</sequence>
<dbReference type="EMBL" id="UYRU01088435">
    <property type="protein sequence ID" value="VDN36203.1"/>
    <property type="molecule type" value="Genomic_DNA"/>
</dbReference>
<organism evidence="3 4">
    <name type="scientific">Dibothriocephalus latus</name>
    <name type="common">Fish tapeworm</name>
    <name type="synonym">Diphyllobothrium latum</name>
    <dbReference type="NCBI Taxonomy" id="60516"/>
    <lineage>
        <taxon>Eukaryota</taxon>
        <taxon>Metazoa</taxon>
        <taxon>Spiralia</taxon>
        <taxon>Lophotrochozoa</taxon>
        <taxon>Platyhelminthes</taxon>
        <taxon>Cestoda</taxon>
        <taxon>Eucestoda</taxon>
        <taxon>Diphyllobothriidea</taxon>
        <taxon>Diphyllobothriidae</taxon>
        <taxon>Dibothriocephalus</taxon>
    </lineage>
</organism>
<dbReference type="PANTHER" id="PTHR14340">
    <property type="entry name" value="MICROFIBRIL-ASSOCIATED GLYCOPROTEIN 3"/>
    <property type="match status" value="1"/>
</dbReference>
<dbReference type="InterPro" id="IPR013783">
    <property type="entry name" value="Ig-like_fold"/>
</dbReference>
<dbReference type="SUPFAM" id="SSF49265">
    <property type="entry name" value="Fibronectin type III"/>
    <property type="match status" value="2"/>
</dbReference>
<accession>A0A3P7NGI9</accession>
<proteinExistence type="predicted"/>
<dbReference type="OrthoDB" id="504170at2759"/>
<dbReference type="PROSITE" id="PS50853">
    <property type="entry name" value="FN3"/>
    <property type="match status" value="1"/>
</dbReference>
<dbReference type="AlphaFoldDB" id="A0A3P7NGI9"/>
<evidence type="ECO:0000313" key="4">
    <source>
        <dbReference type="Proteomes" id="UP000281553"/>
    </source>
</evidence>
<name>A0A3P7NGI9_DIBLA</name>